<dbReference type="Proteomes" id="UP000010931">
    <property type="component" value="Unassembled WGS sequence"/>
</dbReference>
<evidence type="ECO:0000256" key="1">
    <source>
        <dbReference type="ARBA" id="ARBA00004651"/>
    </source>
</evidence>
<dbReference type="InterPro" id="IPR036259">
    <property type="entry name" value="MFS_trans_sf"/>
</dbReference>
<feature type="transmembrane region" description="Helical" evidence="8">
    <location>
        <begin position="29"/>
        <end position="47"/>
    </location>
</feature>
<dbReference type="GeneID" id="97405661"/>
<dbReference type="PROSITE" id="PS50850">
    <property type="entry name" value="MFS"/>
    <property type="match status" value="1"/>
</dbReference>
<feature type="transmembrane region" description="Helical" evidence="8">
    <location>
        <begin position="155"/>
        <end position="180"/>
    </location>
</feature>
<feature type="transmembrane region" description="Helical" evidence="8">
    <location>
        <begin position="263"/>
        <end position="282"/>
    </location>
</feature>
<keyword evidence="2" id="KW-0813">Transport</keyword>
<sequence>MNMRGRLPAPPRQPQVGARSHRPTVARGTAFWLVAAAFAVTMMGTTLPTPLYPLYQHRLGFSTLMTTVIFSAYAVGVVTALVLFGRVSDVLGRRRTLLPGLACAAASGLVFLAADSLPLLIAGRLLSGLSAGIFTGTATAALVDLADEKAGERATLVATVANMGGLGAGPLLAGLLAQLAPAPLRLPFKVHLGMLVLATVGVWLMPEPVRITGRPRLRVTRPRVPEQVRATFVRASIAGFASFAVLGLFTAVAPSFLGRLLHLSHPALSGGVVCTAFAASTIGQITLVRPLGRAAMSAGCGLLIAGMALLITGLATESLALLVGAAVTAGLGQGVSFRAGLTSINTEAPTGQRAEVASTYFIVLYVAISAPVVGVGVAADVVGLRAAGIGFAVAVALLAVSALVAVRRGRREQ</sequence>
<dbReference type="InterPro" id="IPR011701">
    <property type="entry name" value="MFS"/>
</dbReference>
<dbReference type="InterPro" id="IPR050171">
    <property type="entry name" value="MFS_Transporters"/>
</dbReference>
<evidence type="ECO:0000256" key="6">
    <source>
        <dbReference type="ARBA" id="ARBA00023136"/>
    </source>
</evidence>
<dbReference type="STRING" id="85558.T45_06997"/>
<dbReference type="SUPFAM" id="SSF103473">
    <property type="entry name" value="MFS general substrate transporter"/>
    <property type="match status" value="1"/>
</dbReference>
<evidence type="ECO:0000256" key="5">
    <source>
        <dbReference type="ARBA" id="ARBA00022989"/>
    </source>
</evidence>
<evidence type="ECO:0000313" key="10">
    <source>
        <dbReference type="EMBL" id="ELP69038.1"/>
    </source>
</evidence>
<feature type="transmembrane region" description="Helical" evidence="8">
    <location>
        <begin position="360"/>
        <end position="379"/>
    </location>
</feature>
<name>L7FBU5_STRT8</name>
<evidence type="ECO:0000256" key="2">
    <source>
        <dbReference type="ARBA" id="ARBA00022448"/>
    </source>
</evidence>
<evidence type="ECO:0000256" key="3">
    <source>
        <dbReference type="ARBA" id="ARBA00022475"/>
    </source>
</evidence>
<dbReference type="EMBL" id="AEJB01000176">
    <property type="protein sequence ID" value="ELP69038.1"/>
    <property type="molecule type" value="Genomic_DNA"/>
</dbReference>
<dbReference type="Gene3D" id="1.20.1250.20">
    <property type="entry name" value="MFS general substrate transporter like domains"/>
    <property type="match status" value="1"/>
</dbReference>
<evidence type="ECO:0000259" key="9">
    <source>
        <dbReference type="PROSITE" id="PS50850"/>
    </source>
</evidence>
<evidence type="ECO:0000256" key="4">
    <source>
        <dbReference type="ARBA" id="ARBA00022692"/>
    </source>
</evidence>
<dbReference type="AlphaFoldDB" id="L7FBU5"/>
<feature type="transmembrane region" description="Helical" evidence="8">
    <location>
        <begin position="319"/>
        <end position="339"/>
    </location>
</feature>
<feature type="domain" description="Major facilitator superfamily (MFS) profile" evidence="9">
    <location>
        <begin position="30"/>
        <end position="413"/>
    </location>
</feature>
<feature type="transmembrane region" description="Helical" evidence="8">
    <location>
        <begin position="96"/>
        <end position="114"/>
    </location>
</feature>
<gene>
    <name evidence="10" type="ORF">STRTUCAR8_00321</name>
</gene>
<reference evidence="10 11" key="1">
    <citation type="journal article" date="2011" name="Plasmid">
        <title>Streptomyces turgidiscabies Car8 contains a modular pathogenicity island that shares virulence genes with other actinobacterial plant pathogens.</title>
        <authorList>
            <person name="Huguet-Tapia J.C."/>
            <person name="Badger J.H."/>
            <person name="Loria R."/>
            <person name="Pettis G.S."/>
        </authorList>
    </citation>
    <scope>NUCLEOTIDE SEQUENCE [LARGE SCALE GENOMIC DNA]</scope>
    <source>
        <strain evidence="10 11">Car8</strain>
    </source>
</reference>
<organism evidence="10 11">
    <name type="scientific">Streptomyces turgidiscabies (strain Car8)</name>
    <dbReference type="NCBI Taxonomy" id="698760"/>
    <lineage>
        <taxon>Bacteria</taxon>
        <taxon>Bacillati</taxon>
        <taxon>Actinomycetota</taxon>
        <taxon>Actinomycetes</taxon>
        <taxon>Kitasatosporales</taxon>
        <taxon>Streptomycetaceae</taxon>
        <taxon>Streptomyces</taxon>
    </lineage>
</organism>
<dbReference type="PATRIC" id="fig|698760.3.peg.2258"/>
<keyword evidence="5 8" id="KW-1133">Transmembrane helix</keyword>
<comment type="subcellular location">
    <subcellularLocation>
        <location evidence="1">Cell membrane</location>
        <topology evidence="1">Multi-pass membrane protein</topology>
    </subcellularLocation>
</comment>
<keyword evidence="3" id="KW-1003">Cell membrane</keyword>
<dbReference type="GO" id="GO:0022857">
    <property type="term" value="F:transmembrane transporter activity"/>
    <property type="evidence" value="ECO:0007669"/>
    <property type="project" value="InterPro"/>
</dbReference>
<dbReference type="PANTHER" id="PTHR23517">
    <property type="entry name" value="RESISTANCE PROTEIN MDTM, PUTATIVE-RELATED-RELATED"/>
    <property type="match status" value="1"/>
</dbReference>
<feature type="transmembrane region" description="Helical" evidence="8">
    <location>
        <begin position="59"/>
        <end position="84"/>
    </location>
</feature>
<feature type="region of interest" description="Disordered" evidence="7">
    <location>
        <begin position="1"/>
        <end position="22"/>
    </location>
</feature>
<dbReference type="PANTHER" id="PTHR23517:SF13">
    <property type="entry name" value="MAJOR FACILITATOR SUPERFAMILY MFS_1"/>
    <property type="match status" value="1"/>
</dbReference>
<dbReference type="GO" id="GO:0005886">
    <property type="term" value="C:plasma membrane"/>
    <property type="evidence" value="ECO:0007669"/>
    <property type="project" value="UniProtKB-SubCell"/>
</dbReference>
<comment type="caution">
    <text evidence="10">The sequence shown here is derived from an EMBL/GenBank/DDBJ whole genome shotgun (WGS) entry which is preliminary data.</text>
</comment>
<keyword evidence="4 8" id="KW-0812">Transmembrane</keyword>
<feature type="transmembrane region" description="Helical" evidence="8">
    <location>
        <begin position="192"/>
        <end position="211"/>
    </location>
</feature>
<evidence type="ECO:0000256" key="8">
    <source>
        <dbReference type="SAM" id="Phobius"/>
    </source>
</evidence>
<keyword evidence="6 8" id="KW-0472">Membrane</keyword>
<dbReference type="Pfam" id="PF07690">
    <property type="entry name" value="MFS_1"/>
    <property type="match status" value="1"/>
</dbReference>
<evidence type="ECO:0000313" key="11">
    <source>
        <dbReference type="Proteomes" id="UP000010931"/>
    </source>
</evidence>
<dbReference type="InterPro" id="IPR020846">
    <property type="entry name" value="MFS_dom"/>
</dbReference>
<proteinExistence type="predicted"/>
<feature type="transmembrane region" description="Helical" evidence="8">
    <location>
        <begin position="232"/>
        <end position="257"/>
    </location>
</feature>
<keyword evidence="11" id="KW-1185">Reference proteome</keyword>
<evidence type="ECO:0000256" key="7">
    <source>
        <dbReference type="SAM" id="MobiDB-lite"/>
    </source>
</evidence>
<feature type="transmembrane region" description="Helical" evidence="8">
    <location>
        <begin position="294"/>
        <end position="313"/>
    </location>
</feature>
<feature type="transmembrane region" description="Helical" evidence="8">
    <location>
        <begin position="120"/>
        <end position="143"/>
    </location>
</feature>
<protein>
    <submittedName>
        <fullName evidence="10">Transporter, major facilitator family protein</fullName>
    </submittedName>
</protein>
<dbReference type="RefSeq" id="WP_006375742.1">
    <property type="nucleotide sequence ID" value="NZ_AEJB01000176.1"/>
</dbReference>
<feature type="transmembrane region" description="Helical" evidence="8">
    <location>
        <begin position="385"/>
        <end position="406"/>
    </location>
</feature>
<accession>L7FBU5</accession>